<proteinExistence type="predicted"/>
<dbReference type="InterPro" id="IPR050570">
    <property type="entry name" value="Cell_wall_metabolism_enzyme"/>
</dbReference>
<dbReference type="InterPro" id="IPR016047">
    <property type="entry name" value="M23ase_b-sheet_dom"/>
</dbReference>
<dbReference type="AlphaFoldDB" id="D3Q3K2"/>
<dbReference type="CDD" id="cd12797">
    <property type="entry name" value="M23_peptidase"/>
    <property type="match status" value="1"/>
</dbReference>
<organism evidence="2 3">
    <name type="scientific">Stackebrandtia nassauensis (strain DSM 44728 / CIP 108903 / NRRL B-16338 / NBRC 102104 / LLR-40K-21)</name>
    <dbReference type="NCBI Taxonomy" id="446470"/>
    <lineage>
        <taxon>Bacteria</taxon>
        <taxon>Bacillati</taxon>
        <taxon>Actinomycetota</taxon>
        <taxon>Actinomycetes</taxon>
        <taxon>Glycomycetales</taxon>
        <taxon>Glycomycetaceae</taxon>
        <taxon>Stackebrandtia</taxon>
    </lineage>
</organism>
<dbReference type="RefSeq" id="WP_013017614.1">
    <property type="nucleotide sequence ID" value="NC_013947.1"/>
</dbReference>
<sequence>MERFNLPKTIAAVIAAITITVVGGGSTAVAAPPNLKDTVAATLVAEKADEARDSYGVSTSANLSTLVETKRTSADGLWAFGGAVLKVPSSSHASPVTALFFAQRTMNGWEVALKGTEEFAEAARQAPDDILRDEGERDVLAATAKPRTALAPTGLALPWANGQGGWRHWGVHGNSGTSRPYNSIDFYGGDGQVRAAAGGYLYRYCGTSTPLIEIEHDNGWTTGYYHTWNQTTVADGTKVGAYAYIGRIGEQLPCGGRANGDHVHWTLWQGNTAVTVNNKEIGGWTWHEQSQAYRGWASRNGVNIYNSDCCLTNYGPGSGTTTGRAHNPDGVVNVRTEPKANATVLRTIAHDTEVELECYVRGDTMTGPWDNTSDVWDRLPGGGYVSDAWLDTGSDEPIVDPC</sequence>
<dbReference type="Gene3D" id="2.70.70.10">
    <property type="entry name" value="Glucose Permease (Domain IIA)"/>
    <property type="match status" value="1"/>
</dbReference>
<evidence type="ECO:0000259" key="1">
    <source>
        <dbReference type="Pfam" id="PF01551"/>
    </source>
</evidence>
<dbReference type="PANTHER" id="PTHR21666:SF270">
    <property type="entry name" value="MUREIN HYDROLASE ACTIVATOR ENVC"/>
    <property type="match status" value="1"/>
</dbReference>
<dbReference type="HOGENOM" id="CLU_058006_0_0_11"/>
<protein>
    <submittedName>
        <fullName evidence="2">Peptidase M23</fullName>
    </submittedName>
</protein>
<dbReference type="Proteomes" id="UP000000844">
    <property type="component" value="Chromosome"/>
</dbReference>
<keyword evidence="3" id="KW-1185">Reference proteome</keyword>
<dbReference type="InterPro" id="IPR011055">
    <property type="entry name" value="Dup_hybrid_motif"/>
</dbReference>
<evidence type="ECO:0000313" key="3">
    <source>
        <dbReference type="Proteomes" id="UP000000844"/>
    </source>
</evidence>
<dbReference type="EMBL" id="CP001778">
    <property type="protein sequence ID" value="ADD42043.1"/>
    <property type="molecule type" value="Genomic_DNA"/>
</dbReference>
<dbReference type="eggNOG" id="COG0739">
    <property type="taxonomic scope" value="Bacteria"/>
</dbReference>
<dbReference type="KEGG" id="sna:Snas_2357"/>
<dbReference type="GO" id="GO:0004222">
    <property type="term" value="F:metalloendopeptidase activity"/>
    <property type="evidence" value="ECO:0007669"/>
    <property type="project" value="TreeGrafter"/>
</dbReference>
<dbReference type="STRING" id="446470.Snas_2357"/>
<dbReference type="SUPFAM" id="SSF51261">
    <property type="entry name" value="Duplicated hybrid motif"/>
    <property type="match status" value="1"/>
</dbReference>
<dbReference type="eggNOG" id="COG4991">
    <property type="taxonomic scope" value="Bacteria"/>
</dbReference>
<reference evidence="2 3" key="1">
    <citation type="journal article" date="2009" name="Stand. Genomic Sci.">
        <title>Complete genome sequence of Stackebrandtia nassauensis type strain (LLR-40K-21).</title>
        <authorList>
            <person name="Munk C."/>
            <person name="Lapidus A."/>
            <person name="Copeland A."/>
            <person name="Jando M."/>
            <person name="Mayilraj S."/>
            <person name="Glavina Del Rio T."/>
            <person name="Nolan M."/>
            <person name="Chen F."/>
            <person name="Lucas S."/>
            <person name="Tice H."/>
            <person name="Cheng J.F."/>
            <person name="Han C."/>
            <person name="Detter J.C."/>
            <person name="Bruce D."/>
            <person name="Goodwin L."/>
            <person name="Chain P."/>
            <person name="Pitluck S."/>
            <person name="Goker M."/>
            <person name="Ovchinikova G."/>
            <person name="Pati A."/>
            <person name="Ivanova N."/>
            <person name="Mavromatis K."/>
            <person name="Chen A."/>
            <person name="Palaniappan K."/>
            <person name="Land M."/>
            <person name="Hauser L."/>
            <person name="Chang Y.J."/>
            <person name="Jeffries C.D."/>
            <person name="Bristow J."/>
            <person name="Eisen J.A."/>
            <person name="Markowitz V."/>
            <person name="Hugenholtz P."/>
            <person name="Kyrpides N.C."/>
            <person name="Klenk H.P."/>
        </authorList>
    </citation>
    <scope>NUCLEOTIDE SEQUENCE [LARGE SCALE GENOMIC DNA]</scope>
    <source>
        <strain evidence="3">DSM 44728 / CIP 108903 / NRRL B-16338 / NBRC 102104 / LLR-40K-21</strain>
    </source>
</reference>
<gene>
    <name evidence="2" type="ordered locus">Snas_2357</name>
</gene>
<name>D3Q3K2_STANL</name>
<feature type="domain" description="M23ase beta-sheet core" evidence="1">
    <location>
        <begin position="182"/>
        <end position="274"/>
    </location>
</feature>
<dbReference type="PANTHER" id="PTHR21666">
    <property type="entry name" value="PEPTIDASE-RELATED"/>
    <property type="match status" value="1"/>
</dbReference>
<dbReference type="OrthoDB" id="6188067at2"/>
<evidence type="ECO:0000313" key="2">
    <source>
        <dbReference type="EMBL" id="ADD42043.1"/>
    </source>
</evidence>
<dbReference type="Pfam" id="PF01551">
    <property type="entry name" value="Peptidase_M23"/>
    <property type="match status" value="1"/>
</dbReference>
<accession>D3Q3K2</accession>